<dbReference type="InterPro" id="IPR003709">
    <property type="entry name" value="VanY-like_core_dom"/>
</dbReference>
<dbReference type="SUPFAM" id="SSF55166">
    <property type="entry name" value="Hedgehog/DD-peptidase"/>
    <property type="match status" value="1"/>
</dbReference>
<accession>W1Q2Q3</accession>
<dbReference type="InterPro" id="IPR058193">
    <property type="entry name" value="VanY/YodJ_core_dom"/>
</dbReference>
<feature type="domain" description="D-alanyl-D-alanine carboxypeptidase-like core" evidence="2">
    <location>
        <begin position="91"/>
        <end position="229"/>
    </location>
</feature>
<dbReference type="OrthoDB" id="9792074at2"/>
<feature type="chain" id="PRO_5004808046" evidence="1">
    <location>
        <begin position="26"/>
        <end position="255"/>
    </location>
</feature>
<evidence type="ECO:0000259" key="2">
    <source>
        <dbReference type="Pfam" id="PF02557"/>
    </source>
</evidence>
<feature type="signal peptide" evidence="1">
    <location>
        <begin position="1"/>
        <end position="25"/>
    </location>
</feature>
<dbReference type="STRING" id="592010.GCWU000182_001517"/>
<dbReference type="PANTHER" id="PTHR34385">
    <property type="entry name" value="D-ALANYL-D-ALANINE CARBOXYPEPTIDASE"/>
    <property type="match status" value="1"/>
</dbReference>
<keyword evidence="3" id="KW-0121">Carboxypeptidase</keyword>
<evidence type="ECO:0000313" key="4">
    <source>
        <dbReference type="Proteomes" id="UP000019050"/>
    </source>
</evidence>
<reference evidence="3" key="1">
    <citation type="submission" date="2013-06" db="EMBL/GenBank/DDBJ databases">
        <authorList>
            <person name="Weinstock G."/>
            <person name="Sodergren E."/>
            <person name="Clifton S."/>
            <person name="Fulton L."/>
            <person name="Fulton B."/>
            <person name="Courtney L."/>
            <person name="Fronick C."/>
            <person name="Harrison M."/>
            <person name="Strong C."/>
            <person name="Farmer C."/>
            <person name="Delahaunty K."/>
            <person name="Markovic C."/>
            <person name="Hall O."/>
            <person name="Minx P."/>
            <person name="Tomlinson C."/>
            <person name="Mitreva M."/>
            <person name="Nelson J."/>
            <person name="Hou S."/>
            <person name="Wollam A."/>
            <person name="Pepin K.H."/>
            <person name="Johnson M."/>
            <person name="Bhonagiri V."/>
            <person name="Nash W.E."/>
            <person name="Warren W."/>
            <person name="Chinwalla A."/>
            <person name="Mardis E.R."/>
            <person name="Wilson R.K."/>
        </authorList>
    </citation>
    <scope>NUCLEOTIDE SEQUENCE [LARGE SCALE GENOMIC DNA]</scope>
    <source>
        <strain evidence="3">ATCC 49176</strain>
    </source>
</reference>
<name>W1Q2Q3_ABIDE</name>
<dbReference type="Proteomes" id="UP000019050">
    <property type="component" value="Unassembled WGS sequence"/>
</dbReference>
<keyword evidence="3" id="KW-0378">Hydrolase</keyword>
<organism evidence="3 4">
    <name type="scientific">Abiotrophia defectiva ATCC 49176</name>
    <dbReference type="NCBI Taxonomy" id="592010"/>
    <lineage>
        <taxon>Bacteria</taxon>
        <taxon>Bacillati</taxon>
        <taxon>Bacillota</taxon>
        <taxon>Bacilli</taxon>
        <taxon>Lactobacillales</taxon>
        <taxon>Aerococcaceae</taxon>
        <taxon>Abiotrophia</taxon>
    </lineage>
</organism>
<evidence type="ECO:0000256" key="1">
    <source>
        <dbReference type="SAM" id="SignalP"/>
    </source>
</evidence>
<keyword evidence="3" id="KW-0645">Protease</keyword>
<comment type="caution">
    <text evidence="3">The sequence shown here is derived from an EMBL/GenBank/DDBJ whole genome shotgun (WGS) entry which is preliminary data.</text>
</comment>
<dbReference type="GO" id="GO:0004180">
    <property type="term" value="F:carboxypeptidase activity"/>
    <property type="evidence" value="ECO:0007669"/>
    <property type="project" value="UniProtKB-KW"/>
</dbReference>
<dbReference type="PANTHER" id="PTHR34385:SF1">
    <property type="entry name" value="PEPTIDOGLYCAN L-ALANYL-D-GLUTAMATE ENDOPEPTIDASE CWLK"/>
    <property type="match status" value="1"/>
</dbReference>
<dbReference type="eggNOG" id="COG1876">
    <property type="taxonomic scope" value="Bacteria"/>
</dbReference>
<dbReference type="EMBL" id="ACIN03000013">
    <property type="protein sequence ID" value="ESK65356.1"/>
    <property type="molecule type" value="Genomic_DNA"/>
</dbReference>
<dbReference type="HOGENOM" id="CLU_054193_3_1_9"/>
<dbReference type="Gene3D" id="3.30.1380.10">
    <property type="match status" value="1"/>
</dbReference>
<evidence type="ECO:0000313" key="3">
    <source>
        <dbReference type="EMBL" id="ESK65356.1"/>
    </source>
</evidence>
<dbReference type="InterPro" id="IPR052179">
    <property type="entry name" value="DD-CPase-like"/>
</dbReference>
<keyword evidence="1" id="KW-0732">Signal</keyword>
<dbReference type="CDD" id="cd14852">
    <property type="entry name" value="LD-carboxypeptidase"/>
    <property type="match status" value="1"/>
</dbReference>
<keyword evidence="4" id="KW-1185">Reference proteome</keyword>
<dbReference type="GO" id="GO:0006508">
    <property type="term" value="P:proteolysis"/>
    <property type="evidence" value="ECO:0007669"/>
    <property type="project" value="InterPro"/>
</dbReference>
<protein>
    <submittedName>
        <fullName evidence="3">Serine-type D-Ala-D-Ala carboxypeptidase</fullName>
    </submittedName>
</protein>
<dbReference type="InterPro" id="IPR009045">
    <property type="entry name" value="Zn_M74/Hedgehog-like"/>
</dbReference>
<proteinExistence type="predicted"/>
<sequence>MQKKKLIYLLLACSMFLQASLAVQAKISYKLPSLEEIQTSNKDMKVDALIEKLPVTAHSDDPLLKLVNKNNPNSDKEEPELAWDSYGNIYHKDLVKPLEDLMEAAAKDGFYYRVVSGYRSVEEQENNRNLSIQNYLAQGLSQADAESVTNQYFAPANASEHTTGLAIDLLGTEWLDNGGELEASYSETDSAKWLANNAHRFGFILRYQQKKESITGYNFEPWHFRYVGKVHAGFIYENGLTLEEYLALLAKKESN</sequence>
<dbReference type="Pfam" id="PF02557">
    <property type="entry name" value="VanY"/>
    <property type="match status" value="1"/>
</dbReference>
<dbReference type="GeneID" id="84818015"/>
<gene>
    <name evidence="3" type="ORF">GCWU000182_001517</name>
</gene>
<dbReference type="AlphaFoldDB" id="W1Q2Q3"/>
<dbReference type="RefSeq" id="WP_023392159.1">
    <property type="nucleotide sequence ID" value="NZ_KI535340.1"/>
</dbReference>